<gene>
    <name evidence="2" type="ORF">HPBE_LOCUS2328</name>
</gene>
<feature type="compositionally biased region" description="Basic residues" evidence="1">
    <location>
        <begin position="137"/>
        <end position="150"/>
    </location>
</feature>
<feature type="compositionally biased region" description="Basic and acidic residues" evidence="1">
    <location>
        <begin position="189"/>
        <end position="206"/>
    </location>
</feature>
<feature type="region of interest" description="Disordered" evidence="1">
    <location>
        <begin position="178"/>
        <end position="206"/>
    </location>
</feature>
<accession>A0A3P7TRZ0</accession>
<name>A0A3P7TRZ0_HELPZ</name>
<organism evidence="2">
    <name type="scientific">Heligmosomoides polygyrus</name>
    <name type="common">Parasitic roundworm</name>
    <dbReference type="NCBI Taxonomy" id="6339"/>
    <lineage>
        <taxon>Eukaryota</taxon>
        <taxon>Metazoa</taxon>
        <taxon>Ecdysozoa</taxon>
        <taxon>Nematoda</taxon>
        <taxon>Chromadorea</taxon>
        <taxon>Rhabditida</taxon>
        <taxon>Rhabditina</taxon>
        <taxon>Rhabditomorpha</taxon>
        <taxon>Strongyloidea</taxon>
        <taxon>Heligmosomidae</taxon>
        <taxon>Heligmosomoides</taxon>
    </lineage>
</organism>
<evidence type="ECO:0000256" key="1">
    <source>
        <dbReference type="SAM" id="MobiDB-lite"/>
    </source>
</evidence>
<dbReference type="OrthoDB" id="430051at2759"/>
<proteinExistence type="predicted"/>
<dbReference type="AlphaFoldDB" id="A0A3P7TRZ0"/>
<reference evidence="2" key="1">
    <citation type="submission" date="2018-11" db="EMBL/GenBank/DDBJ databases">
        <authorList>
            <consortium name="Pathogen Informatics"/>
        </authorList>
    </citation>
    <scope>NUCLEOTIDE SEQUENCE [LARGE SCALE GENOMIC DNA]</scope>
</reference>
<feature type="region of interest" description="Disordered" evidence="1">
    <location>
        <begin position="136"/>
        <end position="156"/>
    </location>
</feature>
<dbReference type="EMBL" id="UZAH01003393">
    <property type="protein sequence ID" value="VDO24536.1"/>
    <property type="molecule type" value="Genomic_DNA"/>
</dbReference>
<protein>
    <submittedName>
        <fullName evidence="2">Uncharacterized protein</fullName>
    </submittedName>
</protein>
<evidence type="ECO:0000313" key="2">
    <source>
        <dbReference type="EMBL" id="VDO24536.1"/>
    </source>
</evidence>
<sequence>MARSYSLCPFCYNNPPFESMKEGDGCMNCPHPECPQSYMRLNSGVMVLDPQSHPKWRLTCNRCPSVVAMFDGALKFRVTESSCPECEARIVCAEYKGKSPLPDEKSTFKGCMFCDENVKDLVNLHHAFRSEDDHHRMMASHRGRRGRGRGRGGPEKERYREYEALNVQYQATVAKVFGASDTGPTTMVGHERRTGGDKDEQRNENT</sequence>